<feature type="non-terminal residue" evidence="1">
    <location>
        <position position="59"/>
    </location>
</feature>
<keyword evidence="2" id="KW-1185">Reference proteome</keyword>
<accession>A0AAD4T2S0</accession>
<dbReference type="AlphaFoldDB" id="A0AAD4T2S0"/>
<sequence length="59" mass="6694">GSLQRLPSSLSHLHSPLRKKPNSEIIWLKIQNPTLFFGTPFTVSEFIRQSKVTALVTVF</sequence>
<organism evidence="1 2">
    <name type="scientific">Papaver atlanticum</name>
    <dbReference type="NCBI Taxonomy" id="357466"/>
    <lineage>
        <taxon>Eukaryota</taxon>
        <taxon>Viridiplantae</taxon>
        <taxon>Streptophyta</taxon>
        <taxon>Embryophyta</taxon>
        <taxon>Tracheophyta</taxon>
        <taxon>Spermatophyta</taxon>
        <taxon>Magnoliopsida</taxon>
        <taxon>Ranunculales</taxon>
        <taxon>Papaveraceae</taxon>
        <taxon>Papaveroideae</taxon>
        <taxon>Papaver</taxon>
    </lineage>
</organism>
<dbReference type="EMBL" id="JAJJMB010006856">
    <property type="protein sequence ID" value="KAI3933302.1"/>
    <property type="molecule type" value="Genomic_DNA"/>
</dbReference>
<comment type="caution">
    <text evidence="1">The sequence shown here is derived from an EMBL/GenBank/DDBJ whole genome shotgun (WGS) entry which is preliminary data.</text>
</comment>
<evidence type="ECO:0000313" key="1">
    <source>
        <dbReference type="EMBL" id="KAI3933302.1"/>
    </source>
</evidence>
<proteinExistence type="predicted"/>
<gene>
    <name evidence="1" type="ORF">MKW98_006661</name>
</gene>
<evidence type="ECO:0000313" key="2">
    <source>
        <dbReference type="Proteomes" id="UP001202328"/>
    </source>
</evidence>
<protein>
    <submittedName>
        <fullName evidence="1">Uncharacterized protein</fullName>
    </submittedName>
</protein>
<name>A0AAD4T2S0_9MAGN</name>
<dbReference type="Proteomes" id="UP001202328">
    <property type="component" value="Unassembled WGS sequence"/>
</dbReference>
<reference evidence="1" key="1">
    <citation type="submission" date="2022-04" db="EMBL/GenBank/DDBJ databases">
        <title>A functionally conserved STORR gene fusion in Papaver species that diverged 16.8 million years ago.</title>
        <authorList>
            <person name="Catania T."/>
        </authorList>
    </citation>
    <scope>NUCLEOTIDE SEQUENCE</scope>
    <source>
        <strain evidence="1">S-188037</strain>
    </source>
</reference>